<keyword evidence="4" id="KW-1185">Reference proteome</keyword>
<dbReference type="eggNOG" id="COG1028">
    <property type="taxonomic scope" value="Bacteria"/>
</dbReference>
<evidence type="ECO:0000256" key="1">
    <source>
        <dbReference type="ARBA" id="ARBA00006484"/>
    </source>
</evidence>
<dbReference type="GO" id="GO:0016491">
    <property type="term" value="F:oxidoreductase activity"/>
    <property type="evidence" value="ECO:0007669"/>
    <property type="project" value="UniProtKB-KW"/>
</dbReference>
<sequence length="262" mass="28226">MKLPGKVVVVTGAASGIGLALAGRFVAEGATVIASDLNAEKGTGKAQEIGARFVAANVAREEDVANLVQDVLNTEGRIDLFVSNAGIAVDGGADATNKHWQLIYDVNVMSHVYAARHVLPHMRSRGEGYLLSTASAAGLLTEVHSAPYAVTKHAALAFAEWLSIAHHDEGIRVSCLCPEGVWTPMVENARSLQKTAIQPSEVAEAVVRALDEERFLILTHPTTLPAFQAKAQDYENWLGWMRRHRKKAMALQESLEGQEARA</sequence>
<dbReference type="InterPro" id="IPR036291">
    <property type="entry name" value="NAD(P)-bd_dom_sf"/>
</dbReference>
<evidence type="ECO:0000313" key="3">
    <source>
        <dbReference type="EMBL" id="AFZ66752.1"/>
    </source>
</evidence>
<dbReference type="RefSeq" id="WP_015235060.1">
    <property type="nucleotide sequence ID" value="NC_019793.1"/>
</dbReference>
<dbReference type="Pfam" id="PF00106">
    <property type="entry name" value="adh_short"/>
    <property type="match status" value="1"/>
</dbReference>
<dbReference type="STRING" id="937777.Deipe_1197"/>
<comment type="similarity">
    <text evidence="1">Belongs to the short-chain dehydrogenases/reductases (SDR) family.</text>
</comment>
<gene>
    <name evidence="3" type="ordered locus">Deipe_1197</name>
</gene>
<dbReference type="PATRIC" id="fig|937777.3.peg.1199"/>
<dbReference type="Proteomes" id="UP000010467">
    <property type="component" value="Chromosome"/>
</dbReference>
<proteinExistence type="inferred from homology"/>
<dbReference type="AlphaFoldDB" id="L0A0Q7"/>
<reference evidence="4" key="1">
    <citation type="submission" date="2012-03" db="EMBL/GenBank/DDBJ databases">
        <title>Complete sequence of chromosome of Deinococcus peraridilitoris DSM 19664.</title>
        <authorList>
            <person name="Lucas S."/>
            <person name="Copeland A."/>
            <person name="Lapidus A."/>
            <person name="Glavina del Rio T."/>
            <person name="Dalin E."/>
            <person name="Tice H."/>
            <person name="Bruce D."/>
            <person name="Goodwin L."/>
            <person name="Pitluck S."/>
            <person name="Peters L."/>
            <person name="Mikhailova N."/>
            <person name="Lu M."/>
            <person name="Kyrpides N."/>
            <person name="Mavromatis K."/>
            <person name="Ivanova N."/>
            <person name="Brettin T."/>
            <person name="Detter J.C."/>
            <person name="Han C."/>
            <person name="Larimer F."/>
            <person name="Land M."/>
            <person name="Hauser L."/>
            <person name="Markowitz V."/>
            <person name="Cheng J.-F."/>
            <person name="Hugenholtz P."/>
            <person name="Woyke T."/>
            <person name="Wu D."/>
            <person name="Pukall R."/>
            <person name="Steenblock K."/>
            <person name="Brambilla E."/>
            <person name="Klenk H.-P."/>
            <person name="Eisen J.A."/>
        </authorList>
    </citation>
    <scope>NUCLEOTIDE SEQUENCE [LARGE SCALE GENOMIC DNA]</scope>
    <source>
        <strain evidence="4">DSM 19664 / LMG 22246 / CIP 109416 / KR-200</strain>
    </source>
</reference>
<dbReference type="PROSITE" id="PS00061">
    <property type="entry name" value="ADH_SHORT"/>
    <property type="match status" value="1"/>
</dbReference>
<dbReference type="HOGENOM" id="CLU_010194_2_1_0"/>
<evidence type="ECO:0000256" key="2">
    <source>
        <dbReference type="ARBA" id="ARBA00023002"/>
    </source>
</evidence>
<dbReference type="InterPro" id="IPR020904">
    <property type="entry name" value="Sc_DH/Rdtase_CS"/>
</dbReference>
<dbReference type="EMBL" id="CP003382">
    <property type="protein sequence ID" value="AFZ66752.1"/>
    <property type="molecule type" value="Genomic_DNA"/>
</dbReference>
<accession>L0A0Q7</accession>
<dbReference type="InterPro" id="IPR002347">
    <property type="entry name" value="SDR_fam"/>
</dbReference>
<evidence type="ECO:0000313" key="4">
    <source>
        <dbReference type="Proteomes" id="UP000010467"/>
    </source>
</evidence>
<dbReference type="PRINTS" id="PR00081">
    <property type="entry name" value="GDHRDH"/>
</dbReference>
<name>L0A0Q7_DEIPD</name>
<dbReference type="OrthoDB" id="9775296at2"/>
<dbReference type="Gene3D" id="3.40.50.720">
    <property type="entry name" value="NAD(P)-binding Rossmann-like Domain"/>
    <property type="match status" value="1"/>
</dbReference>
<organism evidence="3 4">
    <name type="scientific">Deinococcus peraridilitoris (strain DSM 19664 / LMG 22246 / CIP 109416 / KR-200)</name>
    <dbReference type="NCBI Taxonomy" id="937777"/>
    <lineage>
        <taxon>Bacteria</taxon>
        <taxon>Thermotogati</taxon>
        <taxon>Deinococcota</taxon>
        <taxon>Deinococci</taxon>
        <taxon>Deinococcales</taxon>
        <taxon>Deinococcaceae</taxon>
        <taxon>Deinococcus</taxon>
    </lineage>
</organism>
<dbReference type="SUPFAM" id="SSF51735">
    <property type="entry name" value="NAD(P)-binding Rossmann-fold domains"/>
    <property type="match status" value="1"/>
</dbReference>
<keyword evidence="2" id="KW-0560">Oxidoreductase</keyword>
<dbReference type="KEGG" id="dpd:Deipe_1197"/>
<dbReference type="PANTHER" id="PTHR43180:SF33">
    <property type="entry name" value="15-HYDROXYPROSTAGLANDIN DEHYDROGENASE [NAD(+)]-LIKE"/>
    <property type="match status" value="1"/>
</dbReference>
<dbReference type="PANTHER" id="PTHR43180">
    <property type="entry name" value="3-OXOACYL-(ACYL-CARRIER-PROTEIN) REDUCTASE (AFU_ORTHOLOGUE AFUA_6G11210)"/>
    <property type="match status" value="1"/>
</dbReference>
<protein>
    <submittedName>
        <fullName evidence="3">Short-chain alcohol dehydrogenase</fullName>
    </submittedName>
</protein>
<dbReference type="CDD" id="cd05233">
    <property type="entry name" value="SDR_c"/>
    <property type="match status" value="1"/>
</dbReference>